<gene>
    <name evidence="1" type="ORF">COX81_01970</name>
</gene>
<dbReference type="SUPFAM" id="SSF46785">
    <property type="entry name" value="Winged helix' DNA-binding domain"/>
    <property type="match status" value="1"/>
</dbReference>
<dbReference type="EMBL" id="PFPK01000022">
    <property type="protein sequence ID" value="PIZ95045.1"/>
    <property type="molecule type" value="Genomic_DNA"/>
</dbReference>
<proteinExistence type="predicted"/>
<dbReference type="Proteomes" id="UP000228568">
    <property type="component" value="Unassembled WGS sequence"/>
</dbReference>
<evidence type="ECO:0008006" key="3">
    <source>
        <dbReference type="Google" id="ProtNLM"/>
    </source>
</evidence>
<evidence type="ECO:0000313" key="1">
    <source>
        <dbReference type="EMBL" id="PIZ95045.1"/>
    </source>
</evidence>
<evidence type="ECO:0000313" key="2">
    <source>
        <dbReference type="Proteomes" id="UP000228568"/>
    </source>
</evidence>
<dbReference type="AlphaFoldDB" id="A0A2M7V8B7"/>
<comment type="caution">
    <text evidence="1">The sequence shown here is derived from an EMBL/GenBank/DDBJ whole genome shotgun (WGS) entry which is preliminary data.</text>
</comment>
<protein>
    <recommendedName>
        <fullName evidence="3">Transcriptional regulator</fullName>
    </recommendedName>
</protein>
<accession>A0A2M7V8B7</accession>
<name>A0A2M7V8B7_9BACT</name>
<reference evidence="2" key="1">
    <citation type="submission" date="2017-09" db="EMBL/GenBank/DDBJ databases">
        <title>Depth-based differentiation of microbial function through sediment-hosted aquifers and enrichment of novel symbionts in the deep terrestrial subsurface.</title>
        <authorList>
            <person name="Probst A.J."/>
            <person name="Ladd B."/>
            <person name="Jarett J.K."/>
            <person name="Geller-Mcgrath D.E."/>
            <person name="Sieber C.M.K."/>
            <person name="Emerson J.B."/>
            <person name="Anantharaman K."/>
            <person name="Thomas B.C."/>
            <person name="Malmstrom R."/>
            <person name="Stieglmeier M."/>
            <person name="Klingl A."/>
            <person name="Woyke T."/>
            <person name="Ryan C.M."/>
            <person name="Banfield J.F."/>
        </authorList>
    </citation>
    <scope>NUCLEOTIDE SEQUENCE [LARGE SCALE GENOMIC DNA]</scope>
</reference>
<dbReference type="InterPro" id="IPR036390">
    <property type="entry name" value="WH_DNA-bd_sf"/>
</dbReference>
<sequence>MLEQFFGSKTRFRLLRLFFRDTTQSFYVRELARSLDVQINAIRRELELFLKLTLITVVSPPSNINKSKAGSGLRKYYAINPASFLYPEMNALLLKAQMLGEQEFINTLKEKAGEVQLLLLTGQFVGNSDVQSDILIIGNIKERNFDKLIAEYEKEVGFNIRYTVMTVEEFYERRQMMDKFIFSLFESGGMVAINELEV</sequence>
<organism evidence="1 2">
    <name type="scientific">Candidatus Magasanikbacteria bacterium CG_4_10_14_0_2_um_filter_37_12</name>
    <dbReference type="NCBI Taxonomy" id="1974637"/>
    <lineage>
        <taxon>Bacteria</taxon>
        <taxon>Candidatus Magasanikiibacteriota</taxon>
    </lineage>
</organism>